<dbReference type="PANTHER" id="PTHR43550:SF3">
    <property type="entry name" value="3-KETODIHYDROSPHINGOSINE REDUCTASE"/>
    <property type="match status" value="1"/>
</dbReference>
<name>A0A4Y9XX12_9AGAM</name>
<dbReference type="Proteomes" id="UP000298327">
    <property type="component" value="Unassembled WGS sequence"/>
</dbReference>
<dbReference type="GO" id="GO:0005789">
    <property type="term" value="C:endoplasmic reticulum membrane"/>
    <property type="evidence" value="ECO:0007669"/>
    <property type="project" value="TreeGrafter"/>
</dbReference>
<dbReference type="SUPFAM" id="SSF51735">
    <property type="entry name" value="NAD(P)-binding Rossmann-fold domains"/>
    <property type="match status" value="1"/>
</dbReference>
<keyword evidence="3" id="KW-1185">Reference proteome</keyword>
<dbReference type="GO" id="GO:0030148">
    <property type="term" value="P:sphingolipid biosynthetic process"/>
    <property type="evidence" value="ECO:0007669"/>
    <property type="project" value="TreeGrafter"/>
</dbReference>
<dbReference type="PANTHER" id="PTHR43550">
    <property type="entry name" value="3-KETODIHYDROSPHINGOSINE REDUCTASE"/>
    <property type="match status" value="1"/>
</dbReference>
<dbReference type="EMBL" id="SEOQ01001087">
    <property type="protein sequence ID" value="TFY53927.1"/>
    <property type="molecule type" value="Genomic_DNA"/>
</dbReference>
<dbReference type="GO" id="GO:0047560">
    <property type="term" value="F:3-dehydrosphinganine reductase activity"/>
    <property type="evidence" value="ECO:0007669"/>
    <property type="project" value="TreeGrafter"/>
</dbReference>
<feature type="region of interest" description="Disordered" evidence="1">
    <location>
        <begin position="874"/>
        <end position="900"/>
    </location>
</feature>
<protein>
    <submittedName>
        <fullName evidence="2">Uncharacterized protein</fullName>
    </submittedName>
</protein>
<dbReference type="AlphaFoldDB" id="A0A4Y9XX12"/>
<dbReference type="InterPro" id="IPR002347">
    <property type="entry name" value="SDR_fam"/>
</dbReference>
<feature type="compositionally biased region" description="Basic and acidic residues" evidence="1">
    <location>
        <begin position="639"/>
        <end position="648"/>
    </location>
</feature>
<dbReference type="OrthoDB" id="10267115at2759"/>
<dbReference type="Gene3D" id="3.40.50.720">
    <property type="entry name" value="NAD(P)-binding Rossmann-like Domain"/>
    <property type="match status" value="2"/>
</dbReference>
<dbReference type="Pfam" id="PF00106">
    <property type="entry name" value="adh_short"/>
    <property type="match status" value="2"/>
</dbReference>
<gene>
    <name evidence="2" type="ORF">EVG20_g9913</name>
</gene>
<feature type="region of interest" description="Disordered" evidence="1">
    <location>
        <begin position="633"/>
        <end position="658"/>
    </location>
</feature>
<dbReference type="STRING" id="205917.A0A4Y9XX12"/>
<dbReference type="InterPro" id="IPR036291">
    <property type="entry name" value="NAD(P)-bd_dom_sf"/>
</dbReference>
<accession>A0A4Y9XX12</accession>
<dbReference type="GO" id="GO:0006666">
    <property type="term" value="P:3-keto-sphinganine metabolic process"/>
    <property type="evidence" value="ECO:0007669"/>
    <property type="project" value="TreeGrafter"/>
</dbReference>
<evidence type="ECO:0000313" key="3">
    <source>
        <dbReference type="Proteomes" id="UP000298327"/>
    </source>
</evidence>
<dbReference type="PRINTS" id="PR00081">
    <property type="entry name" value="GDHRDH"/>
</dbReference>
<evidence type="ECO:0000256" key="1">
    <source>
        <dbReference type="SAM" id="MobiDB-lite"/>
    </source>
</evidence>
<evidence type="ECO:0000313" key="2">
    <source>
        <dbReference type="EMBL" id="TFY53927.1"/>
    </source>
</evidence>
<reference evidence="2 3" key="1">
    <citation type="submission" date="2019-02" db="EMBL/GenBank/DDBJ databases">
        <title>Genome sequencing of the rare red list fungi Dentipellis fragilis.</title>
        <authorList>
            <person name="Buettner E."/>
            <person name="Kellner H."/>
        </authorList>
    </citation>
    <scope>NUCLEOTIDE SEQUENCE [LARGE SCALE GENOMIC DNA]</scope>
    <source>
        <strain evidence="2 3">DSM 105465</strain>
    </source>
</reference>
<sequence>MHRTDASQHCYVAGGSSGLGLAVSKALAAQGAHVSIVARDKARLAAALAEVEVRHGRALSFSLSSLPFRSITPLHCDCKTRSSRDVHTPTQTYRKTDAQVLQTFSHSLFTAPESAAALDDVVAKHDGLAPRRGLPVHGQGMDYGYWCQAWTARAATRLMVQQRRTGKIVFVSSTLGLMTLPGYGSYVPAKHALRGLADMLRAELLLYGIGMHIFFPPSMLGASLDEEKKMQPQITARLEEDDTLFNAGQAAAFRVRVLNARAHDLVWCRMHARLDARVRKYVDLLLDCTANVMSVLRCIVRTIAQQFMPAEPCTEGMRMPVALFPGHPIRTALASSTGRRAAERTVVCECKETLDWMTRRRLPSGNRGDVFDTGDVPSIACSSGTFALRRELVHPARDHKLQVFATSDLPPLPLDTHPSMLQAQACFQSTTDLPAEEDCYMILLSVSQRKNTTRTHTHRPPAAQNEPSQPCLMENVRTLVTTTWLNSEREYTRMKVLLNCVEDNRRAVLTDWEEEHKEEHKCARQSIPSTLSQGLLVLVSLAAALATGDPKAKMSWLHYWTDIVIDRKVDVVGWPDDVPFLEPSKASIALHCLKALVTGWARGKIRFESITKEQYVAKSIQRQADIAAGRVVEPPPRAPRADIGDRRPHAQKGAAGKRNKRLFYSKSPRFIENSDFESDSDLACPVRRVSFLPPAAVPSPSPLDPFTWTNTCLYGKAILTEFRAVQHPLTFAACHSGGKRDIVETCAGRLPMLRLFRPFDGVPGHAKPTLFGCTPDALLRQLSAHREDGRGQQFVGVPAGARSWAKPSDGVLFSGIAYEGLHCHLPGRGAGRSPAECFREISGRTNSVFRLKPKRAISGLEFWILAPRRTPPAKWTSGELGDAQPRSGTPRGTLLESSSPRARAQCGVLENSKLACLPVGHSSRARDLLASRRVLGARASPSALASGRHAVEMRSRCAVRYMARLSSGPSAGDAMDSGAMALRNVRPPWTTLGKEFLRGARVDVERAPHEKATGSRGYAVVV</sequence>
<organism evidence="2 3">
    <name type="scientific">Dentipellis fragilis</name>
    <dbReference type="NCBI Taxonomy" id="205917"/>
    <lineage>
        <taxon>Eukaryota</taxon>
        <taxon>Fungi</taxon>
        <taxon>Dikarya</taxon>
        <taxon>Basidiomycota</taxon>
        <taxon>Agaricomycotina</taxon>
        <taxon>Agaricomycetes</taxon>
        <taxon>Russulales</taxon>
        <taxon>Hericiaceae</taxon>
        <taxon>Dentipellis</taxon>
    </lineage>
</organism>
<comment type="caution">
    <text evidence="2">The sequence shown here is derived from an EMBL/GenBank/DDBJ whole genome shotgun (WGS) entry which is preliminary data.</text>
</comment>
<proteinExistence type="predicted"/>